<dbReference type="PANTHER" id="PTHR24220">
    <property type="entry name" value="IMPORT ATP-BINDING PROTEIN"/>
    <property type="match status" value="1"/>
</dbReference>
<dbReference type="GO" id="GO:0005524">
    <property type="term" value="F:ATP binding"/>
    <property type="evidence" value="ECO:0007669"/>
    <property type="project" value="UniProtKB-KW"/>
</dbReference>
<evidence type="ECO:0000313" key="4">
    <source>
        <dbReference type="EMBL" id="MUL27105.1"/>
    </source>
</evidence>
<dbReference type="InterPro" id="IPR027417">
    <property type="entry name" value="P-loop_NTPase"/>
</dbReference>
<dbReference type="Pfam" id="PF00005">
    <property type="entry name" value="ABC_tran"/>
    <property type="match status" value="1"/>
</dbReference>
<dbReference type="PANTHER" id="PTHR24220:SF470">
    <property type="entry name" value="CELL DIVISION ATP-BINDING PROTEIN FTSE"/>
    <property type="match status" value="1"/>
</dbReference>
<dbReference type="Gene3D" id="3.40.50.300">
    <property type="entry name" value="P-loop containing nucleotide triphosphate hydrolases"/>
    <property type="match status" value="1"/>
</dbReference>
<dbReference type="PROSITE" id="PS00211">
    <property type="entry name" value="ABC_TRANSPORTER_1"/>
    <property type="match status" value="1"/>
</dbReference>
<dbReference type="AlphaFoldDB" id="A0A7C9HD30"/>
<accession>A0A7C9HD30</accession>
<dbReference type="GO" id="GO:0016887">
    <property type="term" value="F:ATP hydrolysis activity"/>
    <property type="evidence" value="ECO:0007669"/>
    <property type="project" value="InterPro"/>
</dbReference>
<dbReference type="InterPro" id="IPR003593">
    <property type="entry name" value="AAA+_ATPase"/>
</dbReference>
<evidence type="ECO:0000313" key="5">
    <source>
        <dbReference type="Proteomes" id="UP000482295"/>
    </source>
</evidence>
<keyword evidence="5" id="KW-1185">Reference proteome</keyword>
<feature type="domain" description="ABC transporter" evidence="3">
    <location>
        <begin position="3"/>
        <end position="241"/>
    </location>
</feature>
<dbReference type="Proteomes" id="UP000482295">
    <property type="component" value="Unassembled WGS sequence"/>
</dbReference>
<keyword evidence="2 4" id="KW-0067">ATP-binding</keyword>
<dbReference type="RefSeq" id="WP_155715148.1">
    <property type="nucleotide sequence ID" value="NZ_VVIQ01000002.1"/>
</dbReference>
<keyword evidence="1" id="KW-0547">Nucleotide-binding</keyword>
<evidence type="ECO:0000256" key="2">
    <source>
        <dbReference type="ARBA" id="ARBA00022840"/>
    </source>
</evidence>
<gene>
    <name evidence="4" type="ORF">F0475_01920</name>
</gene>
<evidence type="ECO:0000256" key="1">
    <source>
        <dbReference type="ARBA" id="ARBA00022741"/>
    </source>
</evidence>
<dbReference type="SUPFAM" id="SSF52540">
    <property type="entry name" value="P-loop containing nucleoside triphosphate hydrolases"/>
    <property type="match status" value="1"/>
</dbReference>
<reference evidence="4 5" key="1">
    <citation type="submission" date="2019-09" db="EMBL/GenBank/DDBJ databases">
        <title>Prevotella A2879 sp. nov., isolated from an abscess of a patient.</title>
        <authorList>
            <person name="Buhl M."/>
            <person name="Oberhettinger P."/>
        </authorList>
    </citation>
    <scope>NUCLEOTIDE SEQUENCE [LARGE SCALE GENOMIC DNA]</scope>
    <source>
        <strain evidence="4 5">A2879</strain>
    </source>
</reference>
<organism evidence="4 5">
    <name type="scientific">Prevotella vespertina</name>
    <dbReference type="NCBI Taxonomy" id="2608404"/>
    <lineage>
        <taxon>Bacteria</taxon>
        <taxon>Pseudomonadati</taxon>
        <taxon>Bacteroidota</taxon>
        <taxon>Bacteroidia</taxon>
        <taxon>Bacteroidales</taxon>
        <taxon>Prevotellaceae</taxon>
        <taxon>Prevotella</taxon>
    </lineage>
</organism>
<name>A0A7C9HD30_9BACT</name>
<dbReference type="GO" id="GO:0022857">
    <property type="term" value="F:transmembrane transporter activity"/>
    <property type="evidence" value="ECO:0007669"/>
    <property type="project" value="TreeGrafter"/>
</dbReference>
<comment type="caution">
    <text evidence="4">The sequence shown here is derived from an EMBL/GenBank/DDBJ whole genome shotgun (WGS) entry which is preliminary data.</text>
</comment>
<dbReference type="InterPro" id="IPR017871">
    <property type="entry name" value="ABC_transporter-like_CS"/>
</dbReference>
<dbReference type="InterPro" id="IPR003439">
    <property type="entry name" value="ABC_transporter-like_ATP-bd"/>
</dbReference>
<dbReference type="SMART" id="SM00382">
    <property type="entry name" value="AAA"/>
    <property type="match status" value="1"/>
</dbReference>
<dbReference type="GO" id="GO:0005886">
    <property type="term" value="C:plasma membrane"/>
    <property type="evidence" value="ECO:0007669"/>
    <property type="project" value="TreeGrafter"/>
</dbReference>
<sequence length="248" mass="27542">MLIDYKKANIYQDERLILKDVDFQAEAGEFIYLIGRVGSGKSSLLKTMYGELDIDTSDAEKAHVLGESVLDIKRSRIPALRRQMGIIFQDFQLLHDRTVAKNLGFVLQATGWTDKKKIARRIEEVLAQVNMMDKKDNMPSELSGGEQQRIAIARALLNEPKIIIADEPTGNLDPETAANIVSILKATCQAGTTVIMSTHNINLLSQFPGKVYCCKNGELSLLEDNKQVQVLNEEAAPIEAIGEPIEND</sequence>
<proteinExistence type="predicted"/>
<protein>
    <submittedName>
        <fullName evidence="4">ATP-binding cassette domain-containing protein</fullName>
    </submittedName>
</protein>
<dbReference type="EMBL" id="VVIQ01000002">
    <property type="protein sequence ID" value="MUL27105.1"/>
    <property type="molecule type" value="Genomic_DNA"/>
</dbReference>
<dbReference type="InterPro" id="IPR015854">
    <property type="entry name" value="ABC_transpr_LolD-like"/>
</dbReference>
<dbReference type="PROSITE" id="PS50893">
    <property type="entry name" value="ABC_TRANSPORTER_2"/>
    <property type="match status" value="1"/>
</dbReference>
<evidence type="ECO:0000259" key="3">
    <source>
        <dbReference type="PROSITE" id="PS50893"/>
    </source>
</evidence>